<evidence type="ECO:0000313" key="3">
    <source>
        <dbReference type="Proteomes" id="UP001501585"/>
    </source>
</evidence>
<organism evidence="2 3">
    <name type="scientific">Nocardiopsis rhodophaea</name>
    <dbReference type="NCBI Taxonomy" id="280238"/>
    <lineage>
        <taxon>Bacteria</taxon>
        <taxon>Bacillati</taxon>
        <taxon>Actinomycetota</taxon>
        <taxon>Actinomycetes</taxon>
        <taxon>Streptosporangiales</taxon>
        <taxon>Nocardiopsidaceae</taxon>
        <taxon>Nocardiopsis</taxon>
    </lineage>
</organism>
<evidence type="ECO:0000313" key="2">
    <source>
        <dbReference type="EMBL" id="GAA2016720.1"/>
    </source>
</evidence>
<name>A0ABP5F888_9ACTN</name>
<sequence length="164" mass="18772">MRPEHRTPRSPEQLEQRRMTAAALFEQGHLSQAAIARLLGVSDQAVSTWHTKWRAGGTQALAARPHGAATLLEADQERHLLRLLDQGPGAHGWDDQRWTLARVNRLIDEHFGVRFADPSGIWRLLRRLGYSWQVPAARAAERDEEEITHWHTEVWPQAKRRSSS</sequence>
<dbReference type="SUPFAM" id="SSF46689">
    <property type="entry name" value="Homeodomain-like"/>
    <property type="match status" value="1"/>
</dbReference>
<dbReference type="RefSeq" id="WP_344165641.1">
    <property type="nucleotide sequence ID" value="NZ_BAAAPC010000034.1"/>
</dbReference>
<evidence type="ECO:0000259" key="1">
    <source>
        <dbReference type="Pfam" id="PF13592"/>
    </source>
</evidence>
<protein>
    <recommendedName>
        <fullName evidence="1">Winged helix-turn helix domain-containing protein</fullName>
    </recommendedName>
</protein>
<proteinExistence type="predicted"/>
<dbReference type="Pfam" id="PF13384">
    <property type="entry name" value="HTH_23"/>
    <property type="match status" value="1"/>
</dbReference>
<dbReference type="Proteomes" id="UP001501585">
    <property type="component" value="Unassembled WGS sequence"/>
</dbReference>
<dbReference type="EMBL" id="BAAAPC010000034">
    <property type="protein sequence ID" value="GAA2016720.1"/>
    <property type="molecule type" value="Genomic_DNA"/>
</dbReference>
<dbReference type="InterPro" id="IPR009057">
    <property type="entry name" value="Homeodomain-like_sf"/>
</dbReference>
<dbReference type="InterPro" id="IPR025959">
    <property type="entry name" value="Winged_HTH_dom"/>
</dbReference>
<feature type="domain" description="Winged helix-turn helix" evidence="1">
    <location>
        <begin position="94"/>
        <end position="153"/>
    </location>
</feature>
<gene>
    <name evidence="2" type="ORF">GCM10009799_51110</name>
</gene>
<reference evidence="3" key="1">
    <citation type="journal article" date="2019" name="Int. J. Syst. Evol. Microbiol.">
        <title>The Global Catalogue of Microorganisms (GCM) 10K type strain sequencing project: providing services to taxonomists for standard genome sequencing and annotation.</title>
        <authorList>
            <consortium name="The Broad Institute Genomics Platform"/>
            <consortium name="The Broad Institute Genome Sequencing Center for Infectious Disease"/>
            <person name="Wu L."/>
            <person name="Ma J."/>
        </authorList>
    </citation>
    <scope>NUCLEOTIDE SEQUENCE [LARGE SCALE GENOMIC DNA]</scope>
    <source>
        <strain evidence="3">JCM 15313</strain>
    </source>
</reference>
<keyword evidence="3" id="KW-1185">Reference proteome</keyword>
<comment type="caution">
    <text evidence="2">The sequence shown here is derived from an EMBL/GenBank/DDBJ whole genome shotgun (WGS) entry which is preliminary data.</text>
</comment>
<dbReference type="Pfam" id="PF13592">
    <property type="entry name" value="HTH_33"/>
    <property type="match status" value="1"/>
</dbReference>
<accession>A0ABP5F888</accession>